<comment type="caution">
    <text evidence="11">The sequence shown here is derived from an EMBL/GenBank/DDBJ whole genome shotgun (WGS) entry which is preliminary data.</text>
</comment>
<evidence type="ECO:0000256" key="7">
    <source>
        <dbReference type="ARBA" id="ARBA00023034"/>
    </source>
</evidence>
<feature type="region of interest" description="Disordered" evidence="9">
    <location>
        <begin position="158"/>
        <end position="206"/>
    </location>
</feature>
<dbReference type="Pfam" id="PF09801">
    <property type="entry name" value="SYS1"/>
    <property type="match status" value="1"/>
</dbReference>
<evidence type="ECO:0000313" key="12">
    <source>
        <dbReference type="Proteomes" id="UP001147747"/>
    </source>
</evidence>
<feature type="compositionally biased region" description="Low complexity" evidence="9">
    <location>
        <begin position="158"/>
        <end position="180"/>
    </location>
</feature>
<dbReference type="OrthoDB" id="542931at2759"/>
<keyword evidence="7" id="KW-0333">Golgi apparatus</keyword>
<proteinExistence type="inferred from homology"/>
<dbReference type="GO" id="GO:0034067">
    <property type="term" value="P:protein localization to Golgi apparatus"/>
    <property type="evidence" value="ECO:0007669"/>
    <property type="project" value="TreeGrafter"/>
</dbReference>
<dbReference type="InterPro" id="IPR019185">
    <property type="entry name" value="Integral_membrane_SYS1-rel"/>
</dbReference>
<comment type="similarity">
    <text evidence="2">Belongs to the SYS1 family.</text>
</comment>
<reference evidence="11" key="1">
    <citation type="submission" date="2022-12" db="EMBL/GenBank/DDBJ databases">
        <authorList>
            <person name="Petersen C."/>
        </authorList>
    </citation>
    <scope>NUCLEOTIDE SEQUENCE</scope>
    <source>
        <strain evidence="11">IBT 29677</strain>
    </source>
</reference>
<protein>
    <recommendedName>
        <fullName evidence="13">Protein SYS1</fullName>
    </recommendedName>
</protein>
<evidence type="ECO:0000256" key="9">
    <source>
        <dbReference type="SAM" id="MobiDB-lite"/>
    </source>
</evidence>
<dbReference type="RefSeq" id="XP_056483905.1">
    <property type="nucleotide sequence ID" value="XM_056633285.1"/>
</dbReference>
<dbReference type="GO" id="GO:0005829">
    <property type="term" value="C:cytosol"/>
    <property type="evidence" value="ECO:0007669"/>
    <property type="project" value="GOC"/>
</dbReference>
<sequence>MAGRRRLPAGSRTELPPLKIIRKILLLQVAYYAGATVLILFTTVVYGTPFSLNLVFGWDYLRGDTTVGWILGLVWMLNCFISVIFLLLFVSRSKLVPDFALTIHFLHLVATTFYTHSLPSNLLWWGLQFASAGMMIFVGMWACQHRELRPITFTGLEGSSQAGSSSQQTGGDSQQESSFGRGRGRERSLQNEYEMDRLKANGEHAV</sequence>
<evidence type="ECO:0000256" key="3">
    <source>
        <dbReference type="ARBA" id="ARBA00022448"/>
    </source>
</evidence>
<feature type="transmembrane region" description="Helical" evidence="10">
    <location>
        <begin position="122"/>
        <end position="143"/>
    </location>
</feature>
<evidence type="ECO:0000256" key="5">
    <source>
        <dbReference type="ARBA" id="ARBA00022927"/>
    </source>
</evidence>
<dbReference type="PANTHER" id="PTHR12952:SF0">
    <property type="entry name" value="PROTEIN SYS1 HOMOLOG"/>
    <property type="match status" value="1"/>
</dbReference>
<feature type="transmembrane region" description="Helical" evidence="10">
    <location>
        <begin position="95"/>
        <end position="116"/>
    </location>
</feature>
<evidence type="ECO:0000256" key="6">
    <source>
        <dbReference type="ARBA" id="ARBA00022989"/>
    </source>
</evidence>
<dbReference type="Proteomes" id="UP001147747">
    <property type="component" value="Unassembled WGS sequence"/>
</dbReference>
<keyword evidence="5" id="KW-0653">Protein transport</keyword>
<accession>A0A9X0B2W5</accession>
<dbReference type="GO" id="GO:0005802">
    <property type="term" value="C:trans-Golgi network"/>
    <property type="evidence" value="ECO:0007669"/>
    <property type="project" value="TreeGrafter"/>
</dbReference>
<organism evidence="11 12">
    <name type="scientific">Penicillium cosmopolitanum</name>
    <dbReference type="NCBI Taxonomy" id="1131564"/>
    <lineage>
        <taxon>Eukaryota</taxon>
        <taxon>Fungi</taxon>
        <taxon>Dikarya</taxon>
        <taxon>Ascomycota</taxon>
        <taxon>Pezizomycotina</taxon>
        <taxon>Eurotiomycetes</taxon>
        <taxon>Eurotiomycetidae</taxon>
        <taxon>Eurotiales</taxon>
        <taxon>Aspergillaceae</taxon>
        <taxon>Penicillium</taxon>
    </lineage>
</organism>
<evidence type="ECO:0000313" key="11">
    <source>
        <dbReference type="EMBL" id="KAJ5386107.1"/>
    </source>
</evidence>
<evidence type="ECO:0000256" key="1">
    <source>
        <dbReference type="ARBA" id="ARBA00004653"/>
    </source>
</evidence>
<dbReference type="EMBL" id="JAPZBU010000009">
    <property type="protein sequence ID" value="KAJ5386107.1"/>
    <property type="molecule type" value="Genomic_DNA"/>
</dbReference>
<dbReference type="GO" id="GO:0000139">
    <property type="term" value="C:Golgi membrane"/>
    <property type="evidence" value="ECO:0007669"/>
    <property type="project" value="UniProtKB-SubCell"/>
</dbReference>
<evidence type="ECO:0000256" key="2">
    <source>
        <dbReference type="ARBA" id="ARBA00008160"/>
    </source>
</evidence>
<dbReference type="PANTHER" id="PTHR12952">
    <property type="entry name" value="SYS1"/>
    <property type="match status" value="1"/>
</dbReference>
<dbReference type="GeneID" id="81372265"/>
<feature type="compositionally biased region" description="Basic and acidic residues" evidence="9">
    <location>
        <begin position="183"/>
        <end position="206"/>
    </location>
</feature>
<feature type="transmembrane region" description="Helical" evidence="10">
    <location>
        <begin position="20"/>
        <end position="46"/>
    </location>
</feature>
<keyword evidence="8 10" id="KW-0472">Membrane</keyword>
<feature type="transmembrane region" description="Helical" evidence="10">
    <location>
        <begin position="66"/>
        <end position="88"/>
    </location>
</feature>
<comment type="subcellular location">
    <subcellularLocation>
        <location evidence="1">Golgi apparatus membrane</location>
        <topology evidence="1">Multi-pass membrane protein</topology>
    </subcellularLocation>
</comment>
<evidence type="ECO:0008006" key="13">
    <source>
        <dbReference type="Google" id="ProtNLM"/>
    </source>
</evidence>
<evidence type="ECO:0000256" key="10">
    <source>
        <dbReference type="SAM" id="Phobius"/>
    </source>
</evidence>
<evidence type="ECO:0000256" key="4">
    <source>
        <dbReference type="ARBA" id="ARBA00022692"/>
    </source>
</evidence>
<dbReference type="GO" id="GO:0006895">
    <property type="term" value="P:Golgi to endosome transport"/>
    <property type="evidence" value="ECO:0007669"/>
    <property type="project" value="TreeGrafter"/>
</dbReference>
<dbReference type="AlphaFoldDB" id="A0A9X0B2W5"/>
<keyword evidence="12" id="KW-1185">Reference proteome</keyword>
<name>A0A9X0B2W5_9EURO</name>
<keyword evidence="4 10" id="KW-0812">Transmembrane</keyword>
<dbReference type="GO" id="GO:0043001">
    <property type="term" value="P:Golgi to plasma membrane protein transport"/>
    <property type="evidence" value="ECO:0007669"/>
    <property type="project" value="TreeGrafter"/>
</dbReference>
<evidence type="ECO:0000256" key="8">
    <source>
        <dbReference type="ARBA" id="ARBA00023136"/>
    </source>
</evidence>
<keyword evidence="3" id="KW-0813">Transport</keyword>
<keyword evidence="6 10" id="KW-1133">Transmembrane helix</keyword>
<gene>
    <name evidence="11" type="ORF">N7509_008648</name>
</gene>
<reference evidence="11" key="2">
    <citation type="journal article" date="2023" name="IMA Fungus">
        <title>Comparative genomic study of the Penicillium genus elucidates a diverse pangenome and 15 lateral gene transfer events.</title>
        <authorList>
            <person name="Petersen C."/>
            <person name="Sorensen T."/>
            <person name="Nielsen M.R."/>
            <person name="Sondergaard T.E."/>
            <person name="Sorensen J.L."/>
            <person name="Fitzpatrick D.A."/>
            <person name="Frisvad J.C."/>
            <person name="Nielsen K.L."/>
        </authorList>
    </citation>
    <scope>NUCLEOTIDE SEQUENCE</scope>
    <source>
        <strain evidence="11">IBT 29677</strain>
    </source>
</reference>